<dbReference type="Proteomes" id="UP001437256">
    <property type="component" value="Unassembled WGS sequence"/>
</dbReference>
<dbReference type="Gene3D" id="3.40.50.720">
    <property type="entry name" value="NAD(P)-binding Rossmann-like Domain"/>
    <property type="match status" value="1"/>
</dbReference>
<feature type="non-terminal residue" evidence="5">
    <location>
        <position position="1"/>
    </location>
</feature>
<dbReference type="PRINTS" id="PR00080">
    <property type="entry name" value="SDRFAMILY"/>
</dbReference>
<keyword evidence="6" id="KW-1185">Reference proteome</keyword>
<dbReference type="EMBL" id="JBBXMP010000419">
    <property type="protein sequence ID" value="KAL0057865.1"/>
    <property type="molecule type" value="Genomic_DNA"/>
</dbReference>
<name>A0ABR2Z951_9AGAR</name>
<evidence type="ECO:0000256" key="3">
    <source>
        <dbReference type="ARBA" id="ARBA00023002"/>
    </source>
</evidence>
<dbReference type="InterPro" id="IPR020904">
    <property type="entry name" value="Sc_DH/Rdtase_CS"/>
</dbReference>
<protein>
    <recommendedName>
        <fullName evidence="7">NAD(P)-binding protein</fullName>
    </recommendedName>
</protein>
<keyword evidence="3" id="KW-0560">Oxidoreductase</keyword>
<evidence type="ECO:0000313" key="5">
    <source>
        <dbReference type="EMBL" id="KAL0057865.1"/>
    </source>
</evidence>
<evidence type="ECO:0000256" key="4">
    <source>
        <dbReference type="RuleBase" id="RU000363"/>
    </source>
</evidence>
<dbReference type="InterPro" id="IPR002347">
    <property type="entry name" value="SDR_fam"/>
</dbReference>
<comment type="similarity">
    <text evidence="1 4">Belongs to the short-chain dehydrogenases/reductases (SDR) family.</text>
</comment>
<accession>A0ABR2Z951</accession>
<dbReference type="PANTHER" id="PTHR43976:SF16">
    <property type="entry name" value="SHORT-CHAIN DEHYDROGENASE_REDUCTASE FAMILY PROTEIN"/>
    <property type="match status" value="1"/>
</dbReference>
<dbReference type="SUPFAM" id="SSF51735">
    <property type="entry name" value="NAD(P)-binding Rossmann-fold domains"/>
    <property type="match status" value="1"/>
</dbReference>
<reference evidence="5 6" key="1">
    <citation type="submission" date="2024-05" db="EMBL/GenBank/DDBJ databases">
        <title>A draft genome resource for the thread blight pathogen Marasmius tenuissimus strain MS-2.</title>
        <authorList>
            <person name="Yulfo-Soto G.E."/>
            <person name="Baruah I.K."/>
            <person name="Amoako-Attah I."/>
            <person name="Bukari Y."/>
            <person name="Meinhardt L.W."/>
            <person name="Bailey B.A."/>
            <person name="Cohen S.P."/>
        </authorList>
    </citation>
    <scope>NUCLEOTIDE SEQUENCE [LARGE SCALE GENOMIC DNA]</scope>
    <source>
        <strain evidence="5 6">MS-2</strain>
    </source>
</reference>
<dbReference type="InterPro" id="IPR036291">
    <property type="entry name" value="NAD(P)-bd_dom_sf"/>
</dbReference>
<proteinExistence type="inferred from homology"/>
<gene>
    <name evidence="5" type="ORF">AAF712_015486</name>
</gene>
<evidence type="ECO:0000256" key="1">
    <source>
        <dbReference type="ARBA" id="ARBA00006484"/>
    </source>
</evidence>
<dbReference type="PRINTS" id="PR00081">
    <property type="entry name" value="GDHRDH"/>
</dbReference>
<organism evidence="5 6">
    <name type="scientific">Marasmius tenuissimus</name>
    <dbReference type="NCBI Taxonomy" id="585030"/>
    <lineage>
        <taxon>Eukaryota</taxon>
        <taxon>Fungi</taxon>
        <taxon>Dikarya</taxon>
        <taxon>Basidiomycota</taxon>
        <taxon>Agaricomycotina</taxon>
        <taxon>Agaricomycetes</taxon>
        <taxon>Agaricomycetidae</taxon>
        <taxon>Agaricales</taxon>
        <taxon>Marasmiineae</taxon>
        <taxon>Marasmiaceae</taxon>
        <taxon>Marasmius</taxon>
    </lineage>
</organism>
<evidence type="ECO:0008006" key="7">
    <source>
        <dbReference type="Google" id="ProtNLM"/>
    </source>
</evidence>
<sequence length="322" mass="35865">LVCVGKSHHNIVISLFDDAFALGLDDYRYDVQSLGPEKVIDLLGLGTSSGLGKRLVLAALDRGDYVIATARSLSSIESPHFLPSTDRLKFLELDVTWDLTRMERAVENALRFYGRIDVLVNSAGWVFKSLIEDCGVDEFKEQFDCNFFGIVQLTKLVLPQMRERREGCAKFLVATIERHSRSLALYAASKAALRAYSETLASEVEQFSIRVLIVEPGALRTEGIVSARHYIPVGVIPEYQEVRNRVESHFRDGVEGKQRGDPQRAASVIVDVVRGEGKSAGRPWPLYLPLGVDGVDGVKDKCQKMLHIVDEWKDVAESIDIS</sequence>
<comment type="caution">
    <text evidence="5">The sequence shown here is derived from an EMBL/GenBank/DDBJ whole genome shotgun (WGS) entry which is preliminary data.</text>
</comment>
<dbReference type="Pfam" id="PF00106">
    <property type="entry name" value="adh_short"/>
    <property type="match status" value="1"/>
</dbReference>
<keyword evidence="2" id="KW-0521">NADP</keyword>
<dbReference type="InterPro" id="IPR051911">
    <property type="entry name" value="SDR_oxidoreductase"/>
</dbReference>
<dbReference type="PROSITE" id="PS00061">
    <property type="entry name" value="ADH_SHORT"/>
    <property type="match status" value="1"/>
</dbReference>
<evidence type="ECO:0000256" key="2">
    <source>
        <dbReference type="ARBA" id="ARBA00022857"/>
    </source>
</evidence>
<evidence type="ECO:0000313" key="6">
    <source>
        <dbReference type="Proteomes" id="UP001437256"/>
    </source>
</evidence>
<dbReference type="PANTHER" id="PTHR43976">
    <property type="entry name" value="SHORT CHAIN DEHYDROGENASE"/>
    <property type="match status" value="1"/>
</dbReference>